<reference evidence="2" key="1">
    <citation type="submission" date="2025-08" db="UniProtKB">
        <authorList>
            <consortium name="RefSeq"/>
        </authorList>
    </citation>
    <scope>IDENTIFICATION</scope>
    <source>
        <tissue evidence="2">Whole body</tissue>
    </source>
</reference>
<dbReference type="PANTHER" id="PTHR20905">
    <property type="entry name" value="N-ACETYLTRANSFERASE-RELATED"/>
    <property type="match status" value="1"/>
</dbReference>
<organism evidence="1 2">
    <name type="scientific">Sipha flava</name>
    <name type="common">yellow sugarcane aphid</name>
    <dbReference type="NCBI Taxonomy" id="143950"/>
    <lineage>
        <taxon>Eukaryota</taxon>
        <taxon>Metazoa</taxon>
        <taxon>Ecdysozoa</taxon>
        <taxon>Arthropoda</taxon>
        <taxon>Hexapoda</taxon>
        <taxon>Insecta</taxon>
        <taxon>Pterygota</taxon>
        <taxon>Neoptera</taxon>
        <taxon>Paraneoptera</taxon>
        <taxon>Hemiptera</taxon>
        <taxon>Sternorrhyncha</taxon>
        <taxon>Aphidomorpha</taxon>
        <taxon>Aphidoidea</taxon>
        <taxon>Aphididae</taxon>
        <taxon>Sipha</taxon>
    </lineage>
</organism>
<dbReference type="Gene3D" id="3.40.630.30">
    <property type="match status" value="1"/>
</dbReference>
<evidence type="ECO:0000313" key="2">
    <source>
        <dbReference type="RefSeq" id="XP_025408110.1"/>
    </source>
</evidence>
<gene>
    <name evidence="2" type="primary">LOC112681944</name>
</gene>
<dbReference type="GO" id="GO:0008080">
    <property type="term" value="F:N-acetyltransferase activity"/>
    <property type="evidence" value="ECO:0007669"/>
    <property type="project" value="TreeGrafter"/>
</dbReference>
<dbReference type="InterPro" id="IPR016181">
    <property type="entry name" value="Acyl_CoA_acyltransferase"/>
</dbReference>
<dbReference type="RefSeq" id="XP_025408110.1">
    <property type="nucleotide sequence ID" value="XM_025552325.1"/>
</dbReference>
<dbReference type="Proteomes" id="UP000694846">
    <property type="component" value="Unplaced"/>
</dbReference>
<name>A0A8B8FCP4_9HEMI</name>
<dbReference type="CDD" id="cd04301">
    <property type="entry name" value="NAT_SF"/>
    <property type="match status" value="1"/>
</dbReference>
<protein>
    <submittedName>
        <fullName evidence="2">Uncharacterized protein LOC112681944</fullName>
    </submittedName>
</protein>
<sequence length="255" mass="30152">MSKKKQDITIEEETDEDFMTRITQPRIWTTFKSDFLFQVFTDERMDEILDMFKNNYIHEESLCVYNELSSDQDSVDQFLYLVKHWISDTLSTIVIEKSSGRSVGIIICRFCSIEENSLEFSRLRLYEGEKWNIIQNFRSHLSQKFNIYQYYKSTAFFRVYAWFILPSFRNQGLGKKLLDCVITKQLPEMMHFGCNLISGIFTNKKSQEIAKSLGLTTLYKANYIEWANQNNINLPDNISDENSIVRVMGYKINQE</sequence>
<dbReference type="OrthoDB" id="6576642at2759"/>
<accession>A0A8B8FCP4</accession>
<keyword evidence="1" id="KW-1185">Reference proteome</keyword>
<dbReference type="GeneID" id="112681944"/>
<evidence type="ECO:0000313" key="1">
    <source>
        <dbReference type="Proteomes" id="UP000694846"/>
    </source>
</evidence>
<dbReference type="PANTHER" id="PTHR20905:SF28">
    <property type="entry name" value="GH28833P-RELATED"/>
    <property type="match status" value="1"/>
</dbReference>
<dbReference type="SUPFAM" id="SSF55729">
    <property type="entry name" value="Acyl-CoA N-acyltransferases (Nat)"/>
    <property type="match status" value="1"/>
</dbReference>
<proteinExistence type="predicted"/>
<dbReference type="AlphaFoldDB" id="A0A8B8FCP4"/>